<evidence type="ECO:0000256" key="1">
    <source>
        <dbReference type="SAM" id="Phobius"/>
    </source>
</evidence>
<evidence type="ECO:0000259" key="2">
    <source>
        <dbReference type="Pfam" id="PF07331"/>
    </source>
</evidence>
<keyword evidence="1" id="KW-0472">Membrane</keyword>
<reference evidence="3 4" key="2">
    <citation type="journal article" date="2016" name="Sci. Rep.">
        <title>A novel serine protease, Sep1, from Bacillus firmus DS-1 has nematicidal activity and degrades multiple intestinal-associated nematode proteins.</title>
        <authorList>
            <person name="Geng C."/>
            <person name="Nie X."/>
            <person name="Tang Z."/>
            <person name="Zhang Y."/>
            <person name="Lin J."/>
            <person name="Sun M."/>
            <person name="Peng D."/>
        </authorList>
    </citation>
    <scope>NUCLEOTIDE SEQUENCE [LARGE SCALE GENOMIC DNA]</scope>
    <source>
        <strain evidence="3 4">DS1</strain>
    </source>
</reference>
<feature type="transmembrane region" description="Helical" evidence="1">
    <location>
        <begin position="42"/>
        <end position="60"/>
    </location>
</feature>
<evidence type="ECO:0000313" key="3">
    <source>
        <dbReference type="EMBL" id="EWG09961.1"/>
    </source>
</evidence>
<dbReference type="Proteomes" id="UP000019270">
    <property type="component" value="Unassembled WGS sequence"/>
</dbReference>
<feature type="transmembrane region" description="Helical" evidence="1">
    <location>
        <begin position="5"/>
        <end position="22"/>
    </location>
</feature>
<dbReference type="EMBL" id="APVL01000012">
    <property type="protein sequence ID" value="EWG09961.1"/>
    <property type="molecule type" value="Genomic_DNA"/>
</dbReference>
<keyword evidence="1" id="KW-1133">Transmembrane helix</keyword>
<feature type="domain" description="DUF1468" evidence="2">
    <location>
        <begin position="9"/>
        <end position="141"/>
    </location>
</feature>
<sequence length="142" mass="16217">MKKEGFVNVIMLLLSFFMLYMVGKLPEPNATQELGPGFYPKLIIYMIIVFNVLQLVMLFLTKVKASDEASEFQFSRFFIMIAIMTGYVLSLSYIDYKIGTFLLIFSLMLLLGVKSYKLLLSVSVISVGTIYLLFEVLLNVHI</sequence>
<dbReference type="InterPro" id="IPR009936">
    <property type="entry name" value="DUF1468"/>
</dbReference>
<dbReference type="AlphaFoldDB" id="W7L2X9"/>
<dbReference type="PATRIC" id="fig|1307436.3.peg.3503"/>
<dbReference type="Pfam" id="PF07331">
    <property type="entry name" value="TctB"/>
    <property type="match status" value="1"/>
</dbReference>
<feature type="transmembrane region" description="Helical" evidence="1">
    <location>
        <begin position="118"/>
        <end position="138"/>
    </location>
</feature>
<evidence type="ECO:0000313" key="4">
    <source>
        <dbReference type="Proteomes" id="UP000019270"/>
    </source>
</evidence>
<keyword evidence="1" id="KW-0812">Transmembrane</keyword>
<feature type="transmembrane region" description="Helical" evidence="1">
    <location>
        <begin position="72"/>
        <end position="90"/>
    </location>
</feature>
<accession>W7L2X9</accession>
<proteinExistence type="predicted"/>
<dbReference type="OrthoDB" id="2969509at2"/>
<gene>
    <name evidence="3" type="ORF">PBF_16319</name>
</gene>
<name>W7L2X9_CYTFI</name>
<protein>
    <recommendedName>
        <fullName evidence="2">DUF1468 domain-containing protein</fullName>
    </recommendedName>
</protein>
<organism evidence="3 4">
    <name type="scientific">Cytobacillus firmus DS1</name>
    <dbReference type="NCBI Taxonomy" id="1307436"/>
    <lineage>
        <taxon>Bacteria</taxon>
        <taxon>Bacillati</taxon>
        <taxon>Bacillota</taxon>
        <taxon>Bacilli</taxon>
        <taxon>Bacillales</taxon>
        <taxon>Bacillaceae</taxon>
        <taxon>Cytobacillus</taxon>
    </lineage>
</organism>
<comment type="caution">
    <text evidence="3">The sequence shown here is derived from an EMBL/GenBank/DDBJ whole genome shotgun (WGS) entry which is preliminary data.</text>
</comment>
<reference evidence="4" key="1">
    <citation type="submission" date="2013-03" db="EMBL/GenBank/DDBJ databases">
        <title>Draft genome sequence of Bacillus firmus DS1.</title>
        <authorList>
            <person name="Peng D."/>
            <person name="Zhu L."/>
            <person name="Sun M."/>
        </authorList>
    </citation>
    <scope>NUCLEOTIDE SEQUENCE [LARGE SCALE GENOMIC DNA]</scope>
    <source>
        <strain evidence="4">DS1</strain>
    </source>
</reference>
<dbReference type="RefSeq" id="WP_035330983.1">
    <property type="nucleotide sequence ID" value="NZ_APVL01000012.1"/>
</dbReference>